<sequence length="50" mass="5678">MRKVRCWKCNVGKICTDITSSLVRSELEGGLKHTKHTMTLFMKTANSAQH</sequence>
<dbReference type="AlphaFoldDB" id="A0A9D4HVT4"/>
<gene>
    <name evidence="1" type="ORF">DPMN_043656</name>
</gene>
<protein>
    <submittedName>
        <fullName evidence="1">Uncharacterized protein</fullName>
    </submittedName>
</protein>
<reference evidence="1" key="2">
    <citation type="submission" date="2020-11" db="EMBL/GenBank/DDBJ databases">
        <authorList>
            <person name="McCartney M.A."/>
            <person name="Auch B."/>
            <person name="Kono T."/>
            <person name="Mallez S."/>
            <person name="Becker A."/>
            <person name="Gohl D.M."/>
            <person name="Silverstein K.A.T."/>
            <person name="Koren S."/>
            <person name="Bechman K.B."/>
            <person name="Herman A."/>
            <person name="Abrahante J.E."/>
            <person name="Garbe J."/>
        </authorList>
    </citation>
    <scope>NUCLEOTIDE SEQUENCE</scope>
    <source>
        <strain evidence="1">Duluth1</strain>
        <tissue evidence="1">Whole animal</tissue>
    </source>
</reference>
<evidence type="ECO:0000313" key="2">
    <source>
        <dbReference type="Proteomes" id="UP000828390"/>
    </source>
</evidence>
<reference evidence="1" key="1">
    <citation type="journal article" date="2019" name="bioRxiv">
        <title>The Genome of the Zebra Mussel, Dreissena polymorpha: A Resource for Invasive Species Research.</title>
        <authorList>
            <person name="McCartney M.A."/>
            <person name="Auch B."/>
            <person name="Kono T."/>
            <person name="Mallez S."/>
            <person name="Zhang Y."/>
            <person name="Obille A."/>
            <person name="Becker A."/>
            <person name="Abrahante J.E."/>
            <person name="Garbe J."/>
            <person name="Badalamenti J.P."/>
            <person name="Herman A."/>
            <person name="Mangelson H."/>
            <person name="Liachko I."/>
            <person name="Sullivan S."/>
            <person name="Sone E.D."/>
            <person name="Koren S."/>
            <person name="Silverstein K.A.T."/>
            <person name="Beckman K.B."/>
            <person name="Gohl D.M."/>
        </authorList>
    </citation>
    <scope>NUCLEOTIDE SEQUENCE</scope>
    <source>
        <strain evidence="1">Duluth1</strain>
        <tissue evidence="1">Whole animal</tissue>
    </source>
</reference>
<dbReference type="EMBL" id="JAIWYP010000011">
    <property type="protein sequence ID" value="KAH3737080.1"/>
    <property type="molecule type" value="Genomic_DNA"/>
</dbReference>
<keyword evidence="2" id="KW-1185">Reference proteome</keyword>
<organism evidence="1 2">
    <name type="scientific">Dreissena polymorpha</name>
    <name type="common">Zebra mussel</name>
    <name type="synonym">Mytilus polymorpha</name>
    <dbReference type="NCBI Taxonomy" id="45954"/>
    <lineage>
        <taxon>Eukaryota</taxon>
        <taxon>Metazoa</taxon>
        <taxon>Spiralia</taxon>
        <taxon>Lophotrochozoa</taxon>
        <taxon>Mollusca</taxon>
        <taxon>Bivalvia</taxon>
        <taxon>Autobranchia</taxon>
        <taxon>Heteroconchia</taxon>
        <taxon>Euheterodonta</taxon>
        <taxon>Imparidentia</taxon>
        <taxon>Neoheterodontei</taxon>
        <taxon>Myida</taxon>
        <taxon>Dreissenoidea</taxon>
        <taxon>Dreissenidae</taxon>
        <taxon>Dreissena</taxon>
    </lineage>
</organism>
<proteinExistence type="predicted"/>
<name>A0A9D4HVT4_DREPO</name>
<dbReference type="Proteomes" id="UP000828390">
    <property type="component" value="Unassembled WGS sequence"/>
</dbReference>
<accession>A0A9D4HVT4</accession>
<evidence type="ECO:0000313" key="1">
    <source>
        <dbReference type="EMBL" id="KAH3737080.1"/>
    </source>
</evidence>
<comment type="caution">
    <text evidence="1">The sequence shown here is derived from an EMBL/GenBank/DDBJ whole genome shotgun (WGS) entry which is preliminary data.</text>
</comment>